<dbReference type="AlphaFoldDB" id="A0A075AFG4"/>
<sequence length="494" mass="55659">MPAYADFNRVRRRRYTHTLISMMITTAAVLRKEPFSYSTFARPSCHAIQRKHEGWDTARLPKSRQEKSRVRGRVRITDHPLCEKDSVLIFSLLAVGVESEENGCVKRQILHDSGEAIMVYLPCMNDHDDRLNMNQVTTYQNTRGMVCVRDRPYAQRFKLPDQMSPRCLNQQRANKTDVHTQTHMDNINSYESNRRKTSKFPLHSLGALDPNTAFRNEVSFPTELETSDTSTNMGANRSAIAPFRCYATGRKHEGWDTARLPKPRQGKSRGRGWVLSTDLPVWAPWQYPSPRTTMTYTTNNILMPHRPSRGAISRVALLASYSRAAGQFDCKRFITNRGDVISALLWSVVVRSGELVVVPLRTTTLYNNALLTSPRLVMKRLQSNCPAQQTSQRSPSINKSLTHQGSTQPESVSLQSDCGGAYKDRNRAAIAPFRCLTAMPQEGSMRAGILPGCPSLDRGSGEAEVAFEPRTSWLTNSRSNHLSHLTPSKTGNNF</sequence>
<dbReference type="RefSeq" id="XP_009168578.1">
    <property type="nucleotide sequence ID" value="XM_009170314.1"/>
</dbReference>
<reference evidence="2 3" key="1">
    <citation type="submission" date="2013-11" db="EMBL/GenBank/DDBJ databases">
        <title>Opisthorchis viverrini - life in the bile duct.</title>
        <authorList>
            <person name="Young N.D."/>
            <person name="Nagarajan N."/>
            <person name="Lin S.J."/>
            <person name="Korhonen P.K."/>
            <person name="Jex A.R."/>
            <person name="Hall R.S."/>
            <person name="Safavi-Hemami H."/>
            <person name="Kaewkong W."/>
            <person name="Bertrand D."/>
            <person name="Gao S."/>
            <person name="Seet Q."/>
            <person name="Wongkham S."/>
            <person name="Teh B.T."/>
            <person name="Wongkham C."/>
            <person name="Intapan P.M."/>
            <person name="Maleewong W."/>
            <person name="Yang X."/>
            <person name="Hu M."/>
            <person name="Wang Z."/>
            <person name="Hofmann A."/>
            <person name="Sternberg P.W."/>
            <person name="Tan P."/>
            <person name="Wang J."/>
            <person name="Gasser R.B."/>
        </authorList>
    </citation>
    <scope>NUCLEOTIDE SEQUENCE [LARGE SCALE GENOMIC DNA]</scope>
</reference>
<keyword evidence="3" id="KW-1185">Reference proteome</keyword>
<gene>
    <name evidence="2" type="ORF">T265_05331</name>
</gene>
<feature type="region of interest" description="Disordered" evidence="1">
    <location>
        <begin position="384"/>
        <end position="418"/>
    </location>
</feature>
<accession>A0A075AFG4</accession>
<protein>
    <submittedName>
        <fullName evidence="2">Uncharacterized protein</fullName>
    </submittedName>
</protein>
<evidence type="ECO:0000313" key="2">
    <source>
        <dbReference type="EMBL" id="KER27704.1"/>
    </source>
</evidence>
<dbReference type="KEGG" id="ovi:T265_05331"/>
<dbReference type="EMBL" id="KL596717">
    <property type="protein sequence ID" value="KER27704.1"/>
    <property type="molecule type" value="Genomic_DNA"/>
</dbReference>
<dbReference type="Proteomes" id="UP000054324">
    <property type="component" value="Unassembled WGS sequence"/>
</dbReference>
<dbReference type="OrthoDB" id="5062908at2759"/>
<dbReference type="GeneID" id="20319513"/>
<evidence type="ECO:0000256" key="1">
    <source>
        <dbReference type="SAM" id="MobiDB-lite"/>
    </source>
</evidence>
<organism evidence="2 3">
    <name type="scientific">Opisthorchis viverrini</name>
    <name type="common">Southeast Asian liver fluke</name>
    <dbReference type="NCBI Taxonomy" id="6198"/>
    <lineage>
        <taxon>Eukaryota</taxon>
        <taxon>Metazoa</taxon>
        <taxon>Spiralia</taxon>
        <taxon>Lophotrochozoa</taxon>
        <taxon>Platyhelminthes</taxon>
        <taxon>Trematoda</taxon>
        <taxon>Digenea</taxon>
        <taxon>Opisthorchiida</taxon>
        <taxon>Opisthorchiata</taxon>
        <taxon>Opisthorchiidae</taxon>
        <taxon>Opisthorchis</taxon>
    </lineage>
</organism>
<dbReference type="CTD" id="20319513"/>
<proteinExistence type="predicted"/>
<feature type="compositionally biased region" description="Polar residues" evidence="1">
    <location>
        <begin position="384"/>
        <end position="416"/>
    </location>
</feature>
<name>A0A075AFG4_OPIVI</name>
<evidence type="ECO:0000313" key="3">
    <source>
        <dbReference type="Proteomes" id="UP000054324"/>
    </source>
</evidence>